<protein>
    <recommendedName>
        <fullName evidence="1">Tudor domain-containing protein</fullName>
    </recommendedName>
</protein>
<feature type="domain" description="Tudor" evidence="1">
    <location>
        <begin position="185"/>
        <end position="321"/>
    </location>
</feature>
<dbReference type="PANTHER" id="PTHR33559:SF1">
    <property type="entry name" value="PROTEASOME ASSEMBLY CHAPERONE 4"/>
    <property type="match status" value="1"/>
</dbReference>
<dbReference type="Proteomes" id="UP000054776">
    <property type="component" value="Unassembled WGS sequence"/>
</dbReference>
<dbReference type="SUPFAM" id="SSF63748">
    <property type="entry name" value="Tudor/PWWP/MBT"/>
    <property type="match status" value="1"/>
</dbReference>
<comment type="caution">
    <text evidence="2">The sequence shown here is derived from an EMBL/GenBank/DDBJ whole genome shotgun (WGS) entry which is preliminary data.</text>
</comment>
<evidence type="ECO:0000259" key="1">
    <source>
        <dbReference type="Pfam" id="PF00567"/>
    </source>
</evidence>
<dbReference type="InterPro" id="IPR002999">
    <property type="entry name" value="Tudor"/>
</dbReference>
<proteinExistence type="predicted"/>
<evidence type="ECO:0000313" key="2">
    <source>
        <dbReference type="EMBL" id="KRY27508.1"/>
    </source>
</evidence>
<dbReference type="Gene3D" id="2.30.30.140">
    <property type="match status" value="1"/>
</dbReference>
<gene>
    <name evidence="2" type="ORF">T01_4876</name>
</gene>
<feature type="non-terminal residue" evidence="2">
    <location>
        <position position="1"/>
    </location>
</feature>
<dbReference type="Pfam" id="PF00567">
    <property type="entry name" value="TUDOR"/>
    <property type="match status" value="1"/>
</dbReference>
<dbReference type="PANTHER" id="PTHR33559">
    <property type="entry name" value="PROTEASOME ASSEMBLY CHAPERONE 4"/>
    <property type="match status" value="1"/>
</dbReference>
<accession>A0A0V1ARV7</accession>
<keyword evidence="3" id="KW-1185">Reference proteome</keyword>
<dbReference type="EMBL" id="JYDH01000250">
    <property type="protein sequence ID" value="KRY27508.1"/>
    <property type="molecule type" value="Genomic_DNA"/>
</dbReference>
<dbReference type="InterPro" id="IPR032157">
    <property type="entry name" value="PAC4"/>
</dbReference>
<dbReference type="InParanoid" id="A0A0V1ARV7"/>
<dbReference type="AlphaFoldDB" id="A0A0V1ARV7"/>
<dbReference type="GO" id="GO:0043248">
    <property type="term" value="P:proteasome assembly"/>
    <property type="evidence" value="ECO:0007669"/>
    <property type="project" value="InterPro"/>
</dbReference>
<organism evidence="2 3">
    <name type="scientific">Trichinella spiralis</name>
    <name type="common">Trichina worm</name>
    <dbReference type="NCBI Taxonomy" id="6334"/>
    <lineage>
        <taxon>Eukaryota</taxon>
        <taxon>Metazoa</taxon>
        <taxon>Ecdysozoa</taxon>
        <taxon>Nematoda</taxon>
        <taxon>Enoplea</taxon>
        <taxon>Dorylaimia</taxon>
        <taxon>Trichinellida</taxon>
        <taxon>Trichinellidae</taxon>
        <taxon>Trichinella</taxon>
    </lineage>
</organism>
<dbReference type="OrthoDB" id="5915869at2759"/>
<evidence type="ECO:0000313" key="3">
    <source>
        <dbReference type="Proteomes" id="UP000054776"/>
    </source>
</evidence>
<sequence length="427" mass="48913">LKLMMTSQNSVQSNRSIFAVFDDKRIEFLFSEYSDSCSLWIGKDGTMGDLALAIPAPGYNTCYSAKLITRTTSAVTLTLAQIMALKMQKQVFVSTALDTSNSKLVQFVIKYVLENLVDRRNSMSFETVQQQDDDVQKSNHGTELENTKNGSFIDVENFDVSRAACEFSPDFTVPKLDIHDEIEYGKTTAFDVIYVETIEQFYIQPITAKNKYFIGLQELLQKMYSSAENLIPLPVEISAFEQTVYGVVKYFNSVNNTGTFMRCQVLNIVDMEFGSTIEPKTVRVKLIDYGKNYVTSVTELYQIEKRISDIPCFTYKCYLDGVVRVQRKDPEGKKFFAENLQWFRSLCTSADVLKGFIDYDIRFQSLKVLMFAKKGTWQCINELLLQRGYGRPVENSVLLSWNMLLNKEAKDDHPPNRNTYSEEGMYT</sequence>
<name>A0A0V1ARV7_TRISP</name>
<dbReference type="Pfam" id="PF16093">
    <property type="entry name" value="PAC4"/>
    <property type="match status" value="1"/>
</dbReference>
<reference evidence="2 3" key="1">
    <citation type="submission" date="2015-01" db="EMBL/GenBank/DDBJ databases">
        <title>Evolution of Trichinella species and genotypes.</title>
        <authorList>
            <person name="Korhonen P.K."/>
            <person name="Edoardo P."/>
            <person name="Giuseppe L.R."/>
            <person name="Gasser R.B."/>
        </authorList>
    </citation>
    <scope>NUCLEOTIDE SEQUENCE [LARGE SCALE GENOMIC DNA]</scope>
    <source>
        <strain evidence="2">ISS3</strain>
    </source>
</reference>